<dbReference type="PANTHER" id="PTHR22901:SF0">
    <property type="entry name" value="SIALATE O-ACETYLESTERASE"/>
    <property type="match status" value="1"/>
</dbReference>
<feature type="signal peptide" evidence="2">
    <location>
        <begin position="1"/>
        <end position="20"/>
    </location>
</feature>
<name>A0A1H3VEK4_9BACT</name>
<dbReference type="PANTHER" id="PTHR22901">
    <property type="entry name" value="SIALATE O-ACETYLESTERASE"/>
    <property type="match status" value="1"/>
</dbReference>
<sequence>MFKKILGSCLFLMSGFWAGAQLKLPRLCSDGMVLQSSQPVPVWGWAEKGSTVHVSFRGKQYHARAGADGRWRVSLPALSSGGPDQMLIASGKQKILIRDILVGQVWVLSGQSNMEHDLNSVVEKYPSLLADSSYEAIRQFKVPGTYNFKQEQKDYPAGSWTAATHEKIGAFTAVGFFFAQQLYHDTHQPVGIINISLGGSPIEAWLPESALKKYPEDEAELLRFKNDSLIAAVEQGDQKKAAAWAAGLNRQDKGEHQGWQRLDIHSAEVNGWFSMSVPGYWADQGLGQVNGVVWLKKSVLLRHPLTAKKARLMLGRIVDADSVFVNGVYVGSTTYQYPRRRYDFNADVLHEGINTVTIRLVSQADKGGLVPDKPYALVLDQDTVSLAGRWKIKVGAARAPAPGQTFVRWKPGGLYNAMMAPAFSYGVKGVIWYQGESNTDNAPEYALKLKDLLAALRAGWHSESLPFLVVQLPNFMTESWDAGASSAWAALRQAQLSILSQPRTDVAVTLGLGEWNDVHPYNKKPVGERLFLLAKDMCYSGAGLNGASFVPLHHSPVARDAQLLGDSVVIHFRSPQPLRIRPGDSSLDHFALAGADGKYYWAHAEIKGDQVWVHSPQVKVPRSVRYGWSDNPLRANLENMAGLPAAPFELTVKE</sequence>
<evidence type="ECO:0000256" key="2">
    <source>
        <dbReference type="SAM" id="SignalP"/>
    </source>
</evidence>
<proteinExistence type="predicted"/>
<dbReference type="InterPro" id="IPR008979">
    <property type="entry name" value="Galactose-bd-like_sf"/>
</dbReference>
<feature type="chain" id="PRO_5011496371" evidence="2">
    <location>
        <begin position="21"/>
        <end position="654"/>
    </location>
</feature>
<feature type="domain" description="Sialate O-acetylesterase" evidence="3">
    <location>
        <begin position="402"/>
        <end position="517"/>
    </location>
</feature>
<dbReference type="SUPFAM" id="SSF52266">
    <property type="entry name" value="SGNH hydrolase"/>
    <property type="match status" value="1"/>
</dbReference>
<dbReference type="SUPFAM" id="SSF49785">
    <property type="entry name" value="Galactose-binding domain-like"/>
    <property type="match status" value="1"/>
</dbReference>
<dbReference type="EMBL" id="FNQY01000001">
    <property type="protein sequence ID" value="SDZ73225.1"/>
    <property type="molecule type" value="Genomic_DNA"/>
</dbReference>
<dbReference type="InterPro" id="IPR013783">
    <property type="entry name" value="Ig-like_fold"/>
</dbReference>
<keyword evidence="2" id="KW-0732">Signal</keyword>
<protein>
    <submittedName>
        <fullName evidence="4">Sialate O-acetylesterase</fullName>
    </submittedName>
</protein>
<dbReference type="AlphaFoldDB" id="A0A1H3VEK4"/>
<reference evidence="4 5" key="1">
    <citation type="submission" date="2016-10" db="EMBL/GenBank/DDBJ databases">
        <authorList>
            <person name="de Groot N.N."/>
        </authorList>
    </citation>
    <scope>NUCLEOTIDE SEQUENCE [LARGE SCALE GENOMIC DNA]</scope>
    <source>
        <strain evidence="4 5">Vu-144</strain>
    </source>
</reference>
<dbReference type="InterPro" id="IPR039329">
    <property type="entry name" value="SIAE"/>
</dbReference>
<accession>A0A1H3VEK4</accession>
<dbReference type="InterPro" id="IPR036514">
    <property type="entry name" value="SGNH_hydro_sf"/>
</dbReference>
<dbReference type="STRING" id="551991.SAMN05192529_10119"/>
<dbReference type="GO" id="GO:0005975">
    <property type="term" value="P:carbohydrate metabolic process"/>
    <property type="evidence" value="ECO:0007669"/>
    <property type="project" value="TreeGrafter"/>
</dbReference>
<dbReference type="Gene3D" id="2.60.40.10">
    <property type="entry name" value="Immunoglobulins"/>
    <property type="match status" value="1"/>
</dbReference>
<keyword evidence="5" id="KW-1185">Reference proteome</keyword>
<evidence type="ECO:0000256" key="1">
    <source>
        <dbReference type="ARBA" id="ARBA00022801"/>
    </source>
</evidence>
<evidence type="ECO:0000313" key="4">
    <source>
        <dbReference type="EMBL" id="SDZ73225.1"/>
    </source>
</evidence>
<dbReference type="RefSeq" id="WP_091391906.1">
    <property type="nucleotide sequence ID" value="NZ_FNQY01000001.1"/>
</dbReference>
<dbReference type="Pfam" id="PF03629">
    <property type="entry name" value="SASA"/>
    <property type="match status" value="2"/>
</dbReference>
<dbReference type="Proteomes" id="UP000199041">
    <property type="component" value="Unassembled WGS sequence"/>
</dbReference>
<feature type="domain" description="Sialate O-acetylesterase" evidence="3">
    <location>
        <begin position="103"/>
        <end position="209"/>
    </location>
</feature>
<evidence type="ECO:0000259" key="3">
    <source>
        <dbReference type="Pfam" id="PF03629"/>
    </source>
</evidence>
<gene>
    <name evidence="4" type="ORF">SAMN05192529_10119</name>
</gene>
<dbReference type="OrthoDB" id="9816001at2"/>
<organism evidence="4 5">
    <name type="scientific">Arachidicoccus rhizosphaerae</name>
    <dbReference type="NCBI Taxonomy" id="551991"/>
    <lineage>
        <taxon>Bacteria</taxon>
        <taxon>Pseudomonadati</taxon>
        <taxon>Bacteroidota</taxon>
        <taxon>Chitinophagia</taxon>
        <taxon>Chitinophagales</taxon>
        <taxon>Chitinophagaceae</taxon>
        <taxon>Arachidicoccus</taxon>
    </lineage>
</organism>
<dbReference type="Gene3D" id="3.40.50.1110">
    <property type="entry name" value="SGNH hydrolase"/>
    <property type="match status" value="2"/>
</dbReference>
<evidence type="ECO:0000313" key="5">
    <source>
        <dbReference type="Proteomes" id="UP000199041"/>
    </source>
</evidence>
<dbReference type="InterPro" id="IPR005181">
    <property type="entry name" value="SASA"/>
</dbReference>
<dbReference type="GO" id="GO:0001681">
    <property type="term" value="F:sialate O-acetylesterase activity"/>
    <property type="evidence" value="ECO:0007669"/>
    <property type="project" value="InterPro"/>
</dbReference>
<keyword evidence="1" id="KW-0378">Hydrolase</keyword>